<dbReference type="GO" id="GO:0005576">
    <property type="term" value="C:extracellular region"/>
    <property type="evidence" value="ECO:0007669"/>
    <property type="project" value="UniProtKB-SubCell"/>
</dbReference>
<dbReference type="InterPro" id="IPR017853">
    <property type="entry name" value="GH"/>
</dbReference>
<feature type="compositionally biased region" description="Polar residues" evidence="13">
    <location>
        <begin position="360"/>
        <end position="371"/>
    </location>
</feature>
<dbReference type="FunCoup" id="Q6BJ14">
    <property type="interactions" value="173"/>
</dbReference>
<feature type="compositionally biased region" description="Polar residues" evidence="13">
    <location>
        <begin position="419"/>
        <end position="432"/>
    </location>
</feature>
<feature type="compositionally biased region" description="Low complexity" evidence="13">
    <location>
        <begin position="310"/>
        <end position="353"/>
    </location>
</feature>
<evidence type="ECO:0000256" key="6">
    <source>
        <dbReference type="ARBA" id="ARBA00022729"/>
    </source>
</evidence>
<dbReference type="OMA" id="GTTCFAY"/>
<evidence type="ECO:0000256" key="2">
    <source>
        <dbReference type="ARBA" id="ARBA00004613"/>
    </source>
</evidence>
<dbReference type="GeneID" id="2904686"/>
<keyword evidence="11" id="KW-0326">Glycosidase</keyword>
<dbReference type="CDD" id="cd02877">
    <property type="entry name" value="GH18_hevamine_XipI_class_III"/>
    <property type="match status" value="1"/>
</dbReference>
<protein>
    <recommendedName>
        <fullName evidence="3">chitinase</fullName>
        <ecNumber evidence="3">3.2.1.14</ecNumber>
    </recommendedName>
</protein>
<dbReference type="GO" id="GO:0008061">
    <property type="term" value="F:chitin binding"/>
    <property type="evidence" value="ECO:0007669"/>
    <property type="project" value="UniProtKB-KW"/>
</dbReference>
<evidence type="ECO:0000256" key="7">
    <source>
        <dbReference type="ARBA" id="ARBA00022801"/>
    </source>
</evidence>
<dbReference type="PANTHER" id="PTHR45708">
    <property type="entry name" value="ENDOCHITINASE"/>
    <property type="match status" value="1"/>
</dbReference>
<evidence type="ECO:0000256" key="3">
    <source>
        <dbReference type="ARBA" id="ARBA00012729"/>
    </source>
</evidence>
<evidence type="ECO:0000313" key="16">
    <source>
        <dbReference type="EMBL" id="CAG90268.1"/>
    </source>
</evidence>
<dbReference type="RefSeq" id="XP_461807.1">
    <property type="nucleotide sequence ID" value="XM_461807.1"/>
</dbReference>
<dbReference type="CAZy" id="GH18">
    <property type="family name" value="Glycoside Hydrolase Family 18"/>
</dbReference>
<reference evidence="16 17" key="1">
    <citation type="journal article" date="2004" name="Nature">
        <title>Genome evolution in yeasts.</title>
        <authorList>
            <consortium name="Genolevures"/>
            <person name="Dujon B."/>
            <person name="Sherman D."/>
            <person name="Fischer G."/>
            <person name="Durrens P."/>
            <person name="Casaregola S."/>
            <person name="Lafontaine I."/>
            <person name="de Montigny J."/>
            <person name="Marck C."/>
            <person name="Neuveglise C."/>
            <person name="Talla E."/>
            <person name="Goffard N."/>
            <person name="Frangeul L."/>
            <person name="Aigle M."/>
            <person name="Anthouard V."/>
            <person name="Babour A."/>
            <person name="Barbe V."/>
            <person name="Barnay S."/>
            <person name="Blanchin S."/>
            <person name="Beckerich J.M."/>
            <person name="Beyne E."/>
            <person name="Bleykasten C."/>
            <person name="Boisrame A."/>
            <person name="Boyer J."/>
            <person name="Cattolico L."/>
            <person name="Confanioleri F."/>
            <person name="de Daruvar A."/>
            <person name="Despons L."/>
            <person name="Fabre E."/>
            <person name="Fairhead C."/>
            <person name="Ferry-Dumazet H."/>
            <person name="Groppi A."/>
            <person name="Hantraye F."/>
            <person name="Hennequin C."/>
            <person name="Jauniaux N."/>
            <person name="Joyet P."/>
            <person name="Kachouri R."/>
            <person name="Kerrest A."/>
            <person name="Koszul R."/>
            <person name="Lemaire M."/>
            <person name="Lesur I."/>
            <person name="Ma L."/>
            <person name="Muller H."/>
            <person name="Nicaud J.M."/>
            <person name="Nikolski M."/>
            <person name="Oztas S."/>
            <person name="Ozier-Kalogeropoulos O."/>
            <person name="Pellenz S."/>
            <person name="Potier S."/>
            <person name="Richard G.F."/>
            <person name="Straub M.L."/>
            <person name="Suleau A."/>
            <person name="Swennene D."/>
            <person name="Tekaia F."/>
            <person name="Wesolowski-Louvel M."/>
            <person name="Westhof E."/>
            <person name="Wirth B."/>
            <person name="Zeniou-Meyer M."/>
            <person name="Zivanovic I."/>
            <person name="Bolotin-Fukuhara M."/>
            <person name="Thierry A."/>
            <person name="Bouchier C."/>
            <person name="Caudron B."/>
            <person name="Scarpelli C."/>
            <person name="Gaillardin C."/>
            <person name="Weissenbach J."/>
            <person name="Wincker P."/>
            <person name="Souciet J.L."/>
        </authorList>
    </citation>
    <scope>NUCLEOTIDE SEQUENCE [LARGE SCALE GENOMIC DNA]</scope>
    <source>
        <strain evidence="17">ATCC 36239 / CBS 767 / BCRC 21394 / JCM 1990 / NBRC 0083 / IGC 2968</strain>
    </source>
</reference>
<comment type="catalytic activity">
    <reaction evidence="1">
        <text>Random endo-hydrolysis of N-acetyl-beta-D-glucosaminide (1-&gt;4)-beta-linkages in chitin and chitodextrins.</text>
        <dbReference type="EC" id="3.2.1.14"/>
    </reaction>
</comment>
<evidence type="ECO:0000313" key="17">
    <source>
        <dbReference type="Proteomes" id="UP000000599"/>
    </source>
</evidence>
<dbReference type="InterPro" id="IPR050542">
    <property type="entry name" value="Glycosyl_Hydrlase18_Chitinase"/>
</dbReference>
<gene>
    <name evidence="16" type="ordered locus">DEHA2G05984g</name>
</gene>
<organism evidence="16 17">
    <name type="scientific">Debaryomyces hansenii (strain ATCC 36239 / CBS 767 / BCRC 21394 / JCM 1990 / NBRC 0083 / IGC 2968)</name>
    <name type="common">Yeast</name>
    <name type="synonym">Torulaspora hansenii</name>
    <dbReference type="NCBI Taxonomy" id="284592"/>
    <lineage>
        <taxon>Eukaryota</taxon>
        <taxon>Fungi</taxon>
        <taxon>Dikarya</taxon>
        <taxon>Ascomycota</taxon>
        <taxon>Saccharomycotina</taxon>
        <taxon>Pichiomycetes</taxon>
        <taxon>Debaryomycetaceae</taxon>
        <taxon>Debaryomyces</taxon>
    </lineage>
</organism>
<comment type="subcellular location">
    <subcellularLocation>
        <location evidence="2">Secreted</location>
    </subcellularLocation>
</comment>
<evidence type="ECO:0000256" key="4">
    <source>
        <dbReference type="ARBA" id="ARBA00022525"/>
    </source>
</evidence>
<dbReference type="PANTHER" id="PTHR45708:SF49">
    <property type="entry name" value="ENDOCHITINASE"/>
    <property type="match status" value="1"/>
</dbReference>
<name>Q6BJ14_DEBHA</name>
<dbReference type="KEGG" id="dha:DEHA2G05984g"/>
<keyword evidence="17" id="KW-1185">Reference proteome</keyword>
<evidence type="ECO:0000256" key="13">
    <source>
        <dbReference type="SAM" id="MobiDB-lite"/>
    </source>
</evidence>
<proteinExistence type="predicted"/>
<dbReference type="InterPro" id="IPR001579">
    <property type="entry name" value="Glyco_hydro_18_chit_AS"/>
</dbReference>
<dbReference type="FunFam" id="3.20.20.80:FF:000125">
    <property type="entry name" value="CTS1p Endochitinase"/>
    <property type="match status" value="1"/>
</dbReference>
<keyword evidence="10" id="KW-0119">Carbohydrate metabolism</keyword>
<evidence type="ECO:0000256" key="8">
    <source>
        <dbReference type="ARBA" id="ARBA00023024"/>
    </source>
</evidence>
<dbReference type="InterPro" id="IPR045321">
    <property type="entry name" value="Cts1-like"/>
</dbReference>
<keyword evidence="12" id="KW-0624">Polysaccharide degradation</keyword>
<keyword evidence="5" id="KW-0147">Chitin-binding</keyword>
<dbReference type="SUPFAM" id="SSF51445">
    <property type="entry name" value="(Trans)glycosidases"/>
    <property type="match status" value="1"/>
</dbReference>
<dbReference type="STRING" id="284592.Q6BJ14"/>
<evidence type="ECO:0000256" key="1">
    <source>
        <dbReference type="ARBA" id="ARBA00000822"/>
    </source>
</evidence>
<keyword evidence="7" id="KW-0378">Hydrolase</keyword>
<evidence type="ECO:0000256" key="5">
    <source>
        <dbReference type="ARBA" id="ARBA00022669"/>
    </source>
</evidence>
<dbReference type="GO" id="GO:0006032">
    <property type="term" value="P:chitin catabolic process"/>
    <property type="evidence" value="ECO:0007669"/>
    <property type="project" value="UniProtKB-KW"/>
</dbReference>
<dbReference type="PROSITE" id="PS01095">
    <property type="entry name" value="GH18_1"/>
    <property type="match status" value="1"/>
</dbReference>
<dbReference type="EMBL" id="CR382139">
    <property type="protein sequence ID" value="CAG90268.1"/>
    <property type="molecule type" value="Genomic_DNA"/>
</dbReference>
<dbReference type="eggNOG" id="KOG4701">
    <property type="taxonomic scope" value="Eukaryota"/>
</dbReference>
<evidence type="ECO:0000256" key="11">
    <source>
        <dbReference type="ARBA" id="ARBA00023295"/>
    </source>
</evidence>
<keyword evidence="8" id="KW-0146">Chitin degradation</keyword>
<keyword evidence="4" id="KW-0964">Secreted</keyword>
<dbReference type="InterPro" id="IPR001223">
    <property type="entry name" value="Glyco_hydro18_cat"/>
</dbReference>
<dbReference type="InParanoid" id="Q6BJ14"/>
<dbReference type="HOGENOM" id="CLU_007818_7_1_1"/>
<dbReference type="EC" id="3.2.1.14" evidence="3"/>
<dbReference type="OrthoDB" id="6020543at2759"/>
<evidence type="ECO:0000256" key="10">
    <source>
        <dbReference type="ARBA" id="ARBA00023277"/>
    </source>
</evidence>
<evidence type="ECO:0000256" key="9">
    <source>
        <dbReference type="ARBA" id="ARBA00023180"/>
    </source>
</evidence>
<dbReference type="PROSITE" id="PS51910">
    <property type="entry name" value="GH18_2"/>
    <property type="match status" value="1"/>
</dbReference>
<feature type="signal peptide" evidence="14">
    <location>
        <begin position="1"/>
        <end position="20"/>
    </location>
</feature>
<keyword evidence="6 14" id="KW-0732">Signal</keyword>
<dbReference type="GO" id="GO:0000272">
    <property type="term" value="P:polysaccharide catabolic process"/>
    <property type="evidence" value="ECO:0007669"/>
    <property type="project" value="UniProtKB-KW"/>
</dbReference>
<dbReference type="VEuPathDB" id="FungiDB:DEHA2G05984g"/>
<feature type="domain" description="GH18" evidence="15">
    <location>
        <begin position="27"/>
        <end position="311"/>
    </location>
</feature>
<feature type="region of interest" description="Disordered" evidence="13">
    <location>
        <begin position="310"/>
        <end position="371"/>
    </location>
</feature>
<dbReference type="Proteomes" id="UP000000599">
    <property type="component" value="Chromosome G"/>
</dbReference>
<dbReference type="Gene3D" id="3.20.20.80">
    <property type="entry name" value="Glycosidases"/>
    <property type="match status" value="1"/>
</dbReference>
<feature type="chain" id="PRO_5004271061" description="chitinase" evidence="14">
    <location>
        <begin position="21"/>
        <end position="432"/>
    </location>
</feature>
<evidence type="ECO:0000256" key="14">
    <source>
        <dbReference type="SAM" id="SignalP"/>
    </source>
</evidence>
<keyword evidence="9" id="KW-0325">Glycoprotein</keyword>
<sequence length="432" mass="46210">MFLKRILLLLAFYLLKNVAAFDASSNSNVAVYWGQNSGGGQKSLSTYCASDAVDIVLLSFLYSFPGDLAIDFSNACSDSFSDGLSHCTQIGKDIKTCQDNGKIVLLSLGGAIGNYGFDSDSEGQDFAKTLWNKFGGGSDDERPFDDAIVDGFDFDLENKQQTGVSALGKELRSYFAKDSSKSYYLSAAPQCPYPDESVGDLLSEVDVDFAFIQFYNNYCKLGSSFNWDTWQDYATNTSPNKDIRLFLGLPGDSNSAGSGYSSASDVESYLSDIKSNKNFGGISLWDAASSWRNTNNGKNFAQQMKSLLGSSKSDGTTTSSSETASTGSTSKSASTEATSIKATSTTSTGVGSTADIKAAPTSTNDGNVLTTYTRPSTFKTITTTGTVSYIVTLSQSPTFEDGLYAGNDYHNSAPPDGQYDNSKFNNGQWNGN</sequence>
<dbReference type="AlphaFoldDB" id="Q6BJ14"/>
<evidence type="ECO:0000259" key="15">
    <source>
        <dbReference type="PROSITE" id="PS51910"/>
    </source>
</evidence>
<accession>Q6BJ14</accession>
<evidence type="ECO:0000256" key="12">
    <source>
        <dbReference type="ARBA" id="ARBA00023326"/>
    </source>
</evidence>
<feature type="region of interest" description="Disordered" evidence="13">
    <location>
        <begin position="405"/>
        <end position="432"/>
    </location>
</feature>
<dbReference type="GO" id="GO:0008843">
    <property type="term" value="F:endochitinase activity"/>
    <property type="evidence" value="ECO:0007669"/>
    <property type="project" value="UniProtKB-EC"/>
</dbReference>